<dbReference type="InterPro" id="IPR006314">
    <property type="entry name" value="Dyp_peroxidase"/>
</dbReference>
<protein>
    <submittedName>
        <fullName evidence="9">Putative iron-dependent peroxidase</fullName>
    </submittedName>
</protein>
<reference evidence="9 10" key="1">
    <citation type="submission" date="2018-05" db="EMBL/GenBank/DDBJ databases">
        <title>Freshwater and sediment microbial communities from various areas in North America, analyzing microbe dynamics in response to fracking.</title>
        <authorList>
            <person name="Lamendella R."/>
        </authorList>
    </citation>
    <scope>NUCLEOTIDE SEQUENCE [LARGE SCALE GENOMIC DNA]</scope>
    <source>
        <strain evidence="9 10">125B1</strain>
    </source>
</reference>
<keyword evidence="4" id="KW-0560">Oxidoreductase</keyword>
<dbReference type="STRING" id="519453.SAMN04488070_1251"/>
<evidence type="ECO:0000256" key="4">
    <source>
        <dbReference type="ARBA" id="ARBA00023002"/>
    </source>
</evidence>
<dbReference type="InterPro" id="IPR048327">
    <property type="entry name" value="Dyp_perox_N"/>
</dbReference>
<organism evidence="9 10">
    <name type="scientific">Pseudidiomarina maritima</name>
    <dbReference type="NCBI Taxonomy" id="519453"/>
    <lineage>
        <taxon>Bacteria</taxon>
        <taxon>Pseudomonadati</taxon>
        <taxon>Pseudomonadota</taxon>
        <taxon>Gammaproteobacteria</taxon>
        <taxon>Alteromonadales</taxon>
        <taxon>Idiomarinaceae</taxon>
        <taxon>Pseudidiomarina</taxon>
    </lineage>
</organism>
<dbReference type="PANTHER" id="PTHR30521">
    <property type="entry name" value="DEFERROCHELATASE/PEROXIDASE"/>
    <property type="match status" value="1"/>
</dbReference>
<comment type="cofactor">
    <cofactor evidence="1">
        <name>heme b</name>
        <dbReference type="ChEBI" id="CHEBI:60344"/>
    </cofactor>
</comment>
<dbReference type="InterPro" id="IPR048328">
    <property type="entry name" value="Dyp_perox_C"/>
</dbReference>
<evidence type="ECO:0000256" key="2">
    <source>
        <dbReference type="ARBA" id="ARBA00022559"/>
    </source>
</evidence>
<proteinExistence type="inferred from homology"/>
<dbReference type="GO" id="GO:0004601">
    <property type="term" value="F:peroxidase activity"/>
    <property type="evidence" value="ECO:0007669"/>
    <property type="project" value="UniProtKB-KW"/>
</dbReference>
<evidence type="ECO:0000256" key="1">
    <source>
        <dbReference type="ARBA" id="ARBA00001970"/>
    </source>
</evidence>
<accession>A0A317Q407</accession>
<comment type="caution">
    <text evidence="9">The sequence shown here is derived from an EMBL/GenBank/DDBJ whole genome shotgun (WGS) entry which is preliminary data.</text>
</comment>
<dbReference type="SUPFAM" id="SSF54909">
    <property type="entry name" value="Dimeric alpha+beta barrel"/>
    <property type="match status" value="1"/>
</dbReference>
<evidence type="ECO:0000259" key="7">
    <source>
        <dbReference type="Pfam" id="PF04261"/>
    </source>
</evidence>
<dbReference type="PANTHER" id="PTHR30521:SF0">
    <property type="entry name" value="DYP-TYPE PEROXIDASE FAMILY PROTEIN"/>
    <property type="match status" value="1"/>
</dbReference>
<dbReference type="OrthoDB" id="3251355at2"/>
<gene>
    <name evidence="9" type="ORF">DET45_11844</name>
</gene>
<keyword evidence="3" id="KW-0479">Metal-binding</keyword>
<keyword evidence="2 9" id="KW-0575">Peroxidase</keyword>
<dbReference type="Pfam" id="PF04261">
    <property type="entry name" value="Dyp_perox_N"/>
    <property type="match status" value="1"/>
</dbReference>
<dbReference type="GO" id="GO:0005829">
    <property type="term" value="C:cytosol"/>
    <property type="evidence" value="ECO:0007669"/>
    <property type="project" value="TreeGrafter"/>
</dbReference>
<evidence type="ECO:0000313" key="9">
    <source>
        <dbReference type="EMBL" id="PWW09723.1"/>
    </source>
</evidence>
<dbReference type="InterPro" id="IPR011008">
    <property type="entry name" value="Dimeric_a/b-barrel"/>
</dbReference>
<dbReference type="EMBL" id="QGTT01000018">
    <property type="protein sequence ID" value="PWW09723.1"/>
    <property type="molecule type" value="Genomic_DNA"/>
</dbReference>
<feature type="domain" description="Dyp-type peroxidase N-terminal" evidence="7">
    <location>
        <begin position="6"/>
        <end position="135"/>
    </location>
</feature>
<evidence type="ECO:0000313" key="10">
    <source>
        <dbReference type="Proteomes" id="UP000246964"/>
    </source>
</evidence>
<dbReference type="NCBIfam" id="TIGR01413">
    <property type="entry name" value="Dyp_perox_fam"/>
    <property type="match status" value="1"/>
</dbReference>
<comment type="similarity">
    <text evidence="6">Belongs to the DyP-type peroxidase family.</text>
</comment>
<dbReference type="RefSeq" id="WP_110076705.1">
    <property type="nucleotide sequence ID" value="NZ_QGTT01000018.1"/>
</dbReference>
<name>A0A317Q407_9GAMM</name>
<evidence type="ECO:0000256" key="6">
    <source>
        <dbReference type="ARBA" id="ARBA00025737"/>
    </source>
</evidence>
<dbReference type="Pfam" id="PF20628">
    <property type="entry name" value="Dyp_perox_C"/>
    <property type="match status" value="1"/>
</dbReference>
<sequence length="307" mass="35119">MTAQAQSGVYAEPNLHGITLLLNVMTDEVDTVRRKLARVPMLLEGLDARFSEAMLNGMVAIGSDYWDILYSHVRPLQLTGFPEVSDGDRQAPRESFDLLLNIRSDRFDVNFQAARTLLEWLGHDVELVEQITTFRFMDGRDLLGFIEAPDNPRGLRRRQVALVQDDPVFAAGSYIYLQKFRHDLRRWEQLSTDMQEHVMGRKKVTGERISEALLSQVSHSRAARLLDANEQPLELLRQNMPWGNLREQGLLGLYCTGQPSHLHTWLKQRYLADSQGDYDPLLDYLEAISNSAYFAPSVDFLQQQGQL</sequence>
<dbReference type="GO" id="GO:0046872">
    <property type="term" value="F:metal ion binding"/>
    <property type="evidence" value="ECO:0007669"/>
    <property type="project" value="UniProtKB-KW"/>
</dbReference>
<evidence type="ECO:0000259" key="8">
    <source>
        <dbReference type="Pfam" id="PF20628"/>
    </source>
</evidence>
<evidence type="ECO:0000256" key="3">
    <source>
        <dbReference type="ARBA" id="ARBA00022723"/>
    </source>
</evidence>
<keyword evidence="5" id="KW-0408">Iron</keyword>
<dbReference type="PROSITE" id="PS51404">
    <property type="entry name" value="DYP_PEROXIDASE"/>
    <property type="match status" value="1"/>
</dbReference>
<dbReference type="Proteomes" id="UP000246964">
    <property type="component" value="Unassembled WGS sequence"/>
</dbReference>
<dbReference type="AlphaFoldDB" id="A0A317Q407"/>
<feature type="domain" description="Dyp-type peroxidase C-terminal" evidence="8">
    <location>
        <begin position="139"/>
        <end position="299"/>
    </location>
</feature>
<evidence type="ECO:0000256" key="5">
    <source>
        <dbReference type="ARBA" id="ARBA00023004"/>
    </source>
</evidence>
<dbReference type="GO" id="GO:0020037">
    <property type="term" value="F:heme binding"/>
    <property type="evidence" value="ECO:0007669"/>
    <property type="project" value="InterPro"/>
</dbReference>
<keyword evidence="10" id="KW-1185">Reference proteome</keyword>